<comment type="caution">
    <text evidence="1">The sequence shown here is derived from an EMBL/GenBank/DDBJ whole genome shotgun (WGS) entry which is preliminary data.</text>
</comment>
<proteinExistence type="predicted"/>
<accession>A0A5B7K680</accession>
<reference evidence="1 2" key="1">
    <citation type="submission" date="2019-05" db="EMBL/GenBank/DDBJ databases">
        <title>Another draft genome of Portunus trituberculatus and its Hox gene families provides insights of decapod evolution.</title>
        <authorList>
            <person name="Jeong J.-H."/>
            <person name="Song I."/>
            <person name="Kim S."/>
            <person name="Choi T."/>
            <person name="Kim D."/>
            <person name="Ryu S."/>
            <person name="Kim W."/>
        </authorList>
    </citation>
    <scope>NUCLEOTIDE SEQUENCE [LARGE SCALE GENOMIC DNA]</scope>
    <source>
        <tissue evidence="1">Muscle</tissue>
    </source>
</reference>
<keyword evidence="2" id="KW-1185">Reference proteome</keyword>
<sequence>MLRNVTWQLHQPASHQRLAVPPLVTPAGLPASRTPWSLAPYPYGVQYGAVPHHSLAMLQAGQQ</sequence>
<protein>
    <submittedName>
        <fullName evidence="1">Uncharacterized protein</fullName>
    </submittedName>
</protein>
<gene>
    <name evidence="1" type="ORF">E2C01_100226</name>
</gene>
<name>A0A5B7K680_PORTR</name>
<dbReference type="Proteomes" id="UP000324222">
    <property type="component" value="Unassembled WGS sequence"/>
</dbReference>
<evidence type="ECO:0000313" key="1">
    <source>
        <dbReference type="EMBL" id="MPD04531.1"/>
    </source>
</evidence>
<dbReference type="EMBL" id="VSRR010141486">
    <property type="protein sequence ID" value="MPD04531.1"/>
    <property type="molecule type" value="Genomic_DNA"/>
</dbReference>
<dbReference type="AlphaFoldDB" id="A0A5B7K680"/>
<evidence type="ECO:0000313" key="2">
    <source>
        <dbReference type="Proteomes" id="UP000324222"/>
    </source>
</evidence>
<organism evidence="1 2">
    <name type="scientific">Portunus trituberculatus</name>
    <name type="common">Swimming crab</name>
    <name type="synonym">Neptunus trituberculatus</name>
    <dbReference type="NCBI Taxonomy" id="210409"/>
    <lineage>
        <taxon>Eukaryota</taxon>
        <taxon>Metazoa</taxon>
        <taxon>Ecdysozoa</taxon>
        <taxon>Arthropoda</taxon>
        <taxon>Crustacea</taxon>
        <taxon>Multicrustacea</taxon>
        <taxon>Malacostraca</taxon>
        <taxon>Eumalacostraca</taxon>
        <taxon>Eucarida</taxon>
        <taxon>Decapoda</taxon>
        <taxon>Pleocyemata</taxon>
        <taxon>Brachyura</taxon>
        <taxon>Eubrachyura</taxon>
        <taxon>Portunoidea</taxon>
        <taxon>Portunidae</taxon>
        <taxon>Portuninae</taxon>
        <taxon>Portunus</taxon>
    </lineage>
</organism>